<dbReference type="AlphaFoldDB" id="A0AAE3JJZ5"/>
<dbReference type="InterPro" id="IPR025412">
    <property type="entry name" value="DUF4304"/>
</dbReference>
<gene>
    <name evidence="1" type="ORF">K7J14_15165</name>
</gene>
<dbReference type="Proteomes" id="UP001198163">
    <property type="component" value="Unassembled WGS sequence"/>
</dbReference>
<evidence type="ECO:0000313" key="1">
    <source>
        <dbReference type="EMBL" id="MCD1656038.1"/>
    </source>
</evidence>
<protein>
    <submittedName>
        <fullName evidence="1">DUF4304 domain-containing protein</fullName>
    </submittedName>
</protein>
<proteinExistence type="predicted"/>
<organism evidence="1 2">
    <name type="scientific">Teretinema zuelzerae</name>
    <dbReference type="NCBI Taxonomy" id="156"/>
    <lineage>
        <taxon>Bacteria</taxon>
        <taxon>Pseudomonadati</taxon>
        <taxon>Spirochaetota</taxon>
        <taxon>Spirochaetia</taxon>
        <taxon>Spirochaetales</taxon>
        <taxon>Treponemataceae</taxon>
        <taxon>Teretinema</taxon>
    </lineage>
</organism>
<dbReference type="Pfam" id="PF14137">
    <property type="entry name" value="DUF4304"/>
    <property type="match status" value="1"/>
</dbReference>
<evidence type="ECO:0000313" key="2">
    <source>
        <dbReference type="Proteomes" id="UP001198163"/>
    </source>
</evidence>
<name>A0AAE3JJZ5_9SPIR</name>
<sequence length="165" mass="19488">MDQCIKSIESLLIANNYKKHKRFFYKEGCDFTVVLDIQKSSSSNNENVKMTINFGLIIKNIDGIIPTDINVIVKADQCNGKSRIGHLLGKNDWWFLCKRDQDIKNEKYIYNEILQFLLICESIIETKEIYKEKIRKQIFIVKPEYRDLFIKEMIKIETNNIQINS</sequence>
<accession>A0AAE3JJZ5</accession>
<dbReference type="EMBL" id="JAINWA010000003">
    <property type="protein sequence ID" value="MCD1656038.1"/>
    <property type="molecule type" value="Genomic_DNA"/>
</dbReference>
<comment type="caution">
    <text evidence="1">The sequence shown here is derived from an EMBL/GenBank/DDBJ whole genome shotgun (WGS) entry which is preliminary data.</text>
</comment>
<dbReference type="RefSeq" id="WP_230758354.1">
    <property type="nucleotide sequence ID" value="NZ_JAINWA010000003.1"/>
</dbReference>
<keyword evidence="2" id="KW-1185">Reference proteome</keyword>
<reference evidence="1" key="1">
    <citation type="submission" date="2021-08" db="EMBL/GenBank/DDBJ databases">
        <title>Comparative analyses of Brucepasteria parasyntrophica and Teretinema zuelzerae.</title>
        <authorList>
            <person name="Song Y."/>
            <person name="Brune A."/>
        </authorList>
    </citation>
    <scope>NUCLEOTIDE SEQUENCE</scope>
    <source>
        <strain evidence="1">DSM 1903</strain>
    </source>
</reference>